<dbReference type="Pfam" id="PF09920">
    <property type="entry name" value="DUF2150"/>
    <property type="match status" value="1"/>
</dbReference>
<reference evidence="1 2" key="1">
    <citation type="submission" date="2018-01" db="EMBL/GenBank/DDBJ databases">
        <title>Complete genome sequence of Salinigranum rubrum GX10T, an extremely halophilic archaeon isolated from a marine solar saltern.</title>
        <authorList>
            <person name="Han S."/>
        </authorList>
    </citation>
    <scope>NUCLEOTIDE SEQUENCE [LARGE SCALE GENOMIC DNA]</scope>
    <source>
        <strain evidence="1 2">GX10</strain>
    </source>
</reference>
<dbReference type="AlphaFoldDB" id="A0A2I8VL10"/>
<organism evidence="1 2">
    <name type="scientific">Salinigranum rubrum</name>
    <dbReference type="NCBI Taxonomy" id="755307"/>
    <lineage>
        <taxon>Archaea</taxon>
        <taxon>Methanobacteriati</taxon>
        <taxon>Methanobacteriota</taxon>
        <taxon>Stenosarchaea group</taxon>
        <taxon>Halobacteria</taxon>
        <taxon>Halobacteriales</taxon>
        <taxon>Haloferacaceae</taxon>
        <taxon>Salinigranum</taxon>
    </lineage>
</organism>
<dbReference type="OrthoDB" id="145435at2157"/>
<evidence type="ECO:0000313" key="2">
    <source>
        <dbReference type="Proteomes" id="UP000236584"/>
    </source>
</evidence>
<keyword evidence="2" id="KW-1185">Reference proteome</keyword>
<dbReference type="KEGG" id="srub:C2R22_14025"/>
<accession>A0A2I8VL10</accession>
<gene>
    <name evidence="1" type="ORF">C2R22_14025</name>
</gene>
<dbReference type="Proteomes" id="UP000236584">
    <property type="component" value="Chromosome"/>
</dbReference>
<protein>
    <submittedName>
        <fullName evidence="1">DUF2150 domain-containing protein</fullName>
    </submittedName>
</protein>
<name>A0A2I8VL10_9EURY</name>
<sequence>MTEVEETYYTDERWQNWLSRVDEEDLDPESEESARLLFNMQDDAAIAVAKVLSAYKDGTLDQETALEELREIGEIVLSEVQFESEEKLMLVDGVQMSLRCVFAAGEEYVAGGPAPEGTIPEHVEAAVAAEDEEDLDTAFAHVVQAGTLVIEDNGELDVTVLEDIEYGLVSDWVSGLDSLQSALADPEVIEEDGEE</sequence>
<dbReference type="GeneID" id="35593230"/>
<dbReference type="RefSeq" id="WP_103426306.1">
    <property type="nucleotide sequence ID" value="NZ_CP026309.1"/>
</dbReference>
<dbReference type="EMBL" id="CP026309">
    <property type="protein sequence ID" value="AUV82617.1"/>
    <property type="molecule type" value="Genomic_DNA"/>
</dbReference>
<dbReference type="PIRSF" id="PIRSF022079">
    <property type="entry name" value="UCP022079"/>
    <property type="match status" value="1"/>
</dbReference>
<evidence type="ECO:0000313" key="1">
    <source>
        <dbReference type="EMBL" id="AUV82617.1"/>
    </source>
</evidence>
<dbReference type="InterPro" id="IPR014518">
    <property type="entry name" value="UCP022079"/>
</dbReference>
<proteinExistence type="predicted"/>